<dbReference type="SUPFAM" id="SSF57959">
    <property type="entry name" value="Leucine zipper domain"/>
    <property type="match status" value="1"/>
</dbReference>
<dbReference type="Gene3D" id="1.20.5.170">
    <property type="match status" value="1"/>
</dbReference>
<comment type="caution">
    <text evidence="3">The sequence shown here is derived from an EMBL/GenBank/DDBJ whole genome shotgun (WGS) entry which is preliminary data.</text>
</comment>
<keyword evidence="4" id="KW-1185">Reference proteome</keyword>
<dbReference type="InParanoid" id="A0A401GFT1"/>
<dbReference type="InterPro" id="IPR046347">
    <property type="entry name" value="bZIP_sf"/>
</dbReference>
<dbReference type="AlphaFoldDB" id="A0A401GFT1"/>
<feature type="compositionally biased region" description="Polar residues" evidence="2">
    <location>
        <begin position="212"/>
        <end position="221"/>
    </location>
</feature>
<evidence type="ECO:0000313" key="4">
    <source>
        <dbReference type="Proteomes" id="UP000287166"/>
    </source>
</evidence>
<keyword evidence="1" id="KW-0175">Coiled coil</keyword>
<evidence type="ECO:0000256" key="2">
    <source>
        <dbReference type="SAM" id="MobiDB-lite"/>
    </source>
</evidence>
<feature type="coiled-coil region" evidence="1">
    <location>
        <begin position="24"/>
        <end position="58"/>
    </location>
</feature>
<protein>
    <submittedName>
        <fullName evidence="3">Uncharacterized protein</fullName>
    </submittedName>
</protein>
<evidence type="ECO:0000256" key="1">
    <source>
        <dbReference type="SAM" id="Coils"/>
    </source>
</evidence>
<dbReference type="OrthoDB" id="3365874at2759"/>
<dbReference type="GO" id="GO:0003700">
    <property type="term" value="F:DNA-binding transcription factor activity"/>
    <property type="evidence" value="ECO:0007669"/>
    <property type="project" value="InterPro"/>
</dbReference>
<sequence>MTRGRRKDLTIPPSRALLQQRDYRARKARYVAELEDRCQRLEQDNSQLREQVDMLQAKLCSAGNSSGLPPSANSEVVRTSSFSRTPSSSDPFAHRHLQIAASSELMHQLTGAATSLARFQQVAFSNGSFGTTTAAPPPQMMPHSPIPLATPSFTPSPVPFPGRRLPSPRPGPRLEHATFTSPLRHDTHREPYTSTSTYPHRAPPMRTMDSPPATSVYSESSECCDGYVDCRGLVEEDHDGQSDEEDSPQSTPIMQHFAPRTSDMRSTSEEDSAMPRAGRSR</sequence>
<feature type="region of interest" description="Disordered" evidence="2">
    <location>
        <begin position="154"/>
        <end position="221"/>
    </location>
</feature>
<gene>
    <name evidence="3" type="ORF">SCP_0307610</name>
</gene>
<dbReference type="EMBL" id="BFAD01000003">
    <property type="protein sequence ID" value="GBE81038.1"/>
    <property type="molecule type" value="Genomic_DNA"/>
</dbReference>
<dbReference type="RefSeq" id="XP_027611951.1">
    <property type="nucleotide sequence ID" value="XM_027756150.1"/>
</dbReference>
<dbReference type="GeneID" id="38777955"/>
<reference evidence="3 4" key="1">
    <citation type="journal article" date="2018" name="Sci. Rep.">
        <title>Genome sequence of the cauliflower mushroom Sparassis crispa (Hanabiratake) and its association with beneficial usage.</title>
        <authorList>
            <person name="Kiyama R."/>
            <person name="Furutani Y."/>
            <person name="Kawaguchi K."/>
            <person name="Nakanishi T."/>
        </authorList>
    </citation>
    <scope>NUCLEOTIDE SEQUENCE [LARGE SCALE GENOMIC DNA]</scope>
</reference>
<dbReference type="Proteomes" id="UP000287166">
    <property type="component" value="Unassembled WGS sequence"/>
</dbReference>
<name>A0A401GFT1_9APHY</name>
<organism evidence="3 4">
    <name type="scientific">Sparassis crispa</name>
    <dbReference type="NCBI Taxonomy" id="139825"/>
    <lineage>
        <taxon>Eukaryota</taxon>
        <taxon>Fungi</taxon>
        <taxon>Dikarya</taxon>
        <taxon>Basidiomycota</taxon>
        <taxon>Agaricomycotina</taxon>
        <taxon>Agaricomycetes</taxon>
        <taxon>Polyporales</taxon>
        <taxon>Sparassidaceae</taxon>
        <taxon>Sparassis</taxon>
    </lineage>
</organism>
<accession>A0A401GFT1</accession>
<evidence type="ECO:0000313" key="3">
    <source>
        <dbReference type="EMBL" id="GBE81038.1"/>
    </source>
</evidence>
<feature type="region of interest" description="Disordered" evidence="2">
    <location>
        <begin position="234"/>
        <end position="281"/>
    </location>
</feature>
<proteinExistence type="predicted"/>